<evidence type="ECO:0000313" key="2">
    <source>
        <dbReference type="EMBL" id="AFJ20602.1"/>
    </source>
</evidence>
<dbReference type="EMBL" id="MN593216">
    <property type="protein sequence ID" value="QIV66850.1"/>
    <property type="molecule type" value="Genomic_DNA"/>
</dbReference>
<reference evidence="4 8" key="3">
    <citation type="submission" date="2015-08" db="EMBL/GenBank/DDBJ databases">
        <authorList>
            <person name="Babu N.S."/>
            <person name="Beckwith C.J."/>
            <person name="Beseler K.G."/>
            <person name="Brison A."/>
            <person name="Carone J.V."/>
            <person name="Caskin T.P."/>
            <person name="Diamond M."/>
            <person name="Durham M.E."/>
            <person name="Foxe J.M."/>
            <person name="Go M."/>
            <person name="Henderson B.A."/>
            <person name="Jones I.B."/>
            <person name="McGettigan J.A."/>
            <person name="Micheletti S.J."/>
            <person name="Nasrallah M.E."/>
            <person name="Ortiz D."/>
            <person name="Piller C.R."/>
            <person name="Privatt S.R."/>
            <person name="Schneider S.L."/>
            <person name="Sharp S."/>
            <person name="Smith T.C."/>
            <person name="Stanton J.D."/>
            <person name="Ullery H.E."/>
            <person name="Wilson R.J."/>
            <person name="Serrano M.G."/>
            <person name="Buck G."/>
            <person name="Lee V."/>
            <person name="Wang Y."/>
            <person name="Carvalho R."/>
            <person name="Voegtly L."/>
            <person name="Shi R."/>
            <person name="Duckworth R."/>
            <person name="Johnson A."/>
            <person name="Loviza R."/>
            <person name="Walstead R."/>
            <person name="Shah Z."/>
            <person name="Kiflezghi M."/>
            <person name="Wade K."/>
            <person name="Ball S.L."/>
            <person name="Bradley K.W."/>
            <person name="Asai D.J."/>
            <person name="Bowman C.A."/>
            <person name="Russell D.A."/>
            <person name="Pope W.H."/>
            <person name="Jacobs-Sera D."/>
            <person name="Hendrix R.W."/>
            <person name="Hatfull G.F."/>
        </authorList>
    </citation>
    <scope>NUCLEOTIDE SEQUENCE [LARGE SCALE GENOMIC DNA]</scope>
    <source>
        <strain evidence="4">SY</strain>
    </source>
</reference>
<dbReference type="Proteomes" id="UP000126788">
    <property type="component" value="Genome"/>
</dbReference>
<dbReference type="SUPFAM" id="SSF48726">
    <property type="entry name" value="Immunoglobulin"/>
    <property type="match status" value="1"/>
</dbReference>
<dbReference type="KEGG" id="vg:14011436"/>
<reference evidence="7" key="5">
    <citation type="journal article" date="2022" name="Can. J. Microbiol.">
        <title>Characterization and Prevalence of A New Fatal Genotype CyHV-2 in Mainland China.</title>
        <authorList>
            <person name="Li L."/>
            <person name="Luo Y."/>
            <person name="Gao Z."/>
            <person name="Huang J."/>
            <person name="Zheng X."/>
            <person name="Nie H."/>
            <person name="Zhang J."/>
            <person name="Lin L."/>
            <person name="Yuan J."/>
        </authorList>
    </citation>
    <scope>NUCLEOTIDE SEQUENCE [LARGE SCALE GENOMIC DNA]</scope>
</reference>
<dbReference type="EMBL" id="KT387800">
    <property type="protein sequence ID" value="AMB21603.1"/>
    <property type="molecule type" value="Genomic_DNA"/>
</dbReference>
<dbReference type="EMBL" id="KM200722">
    <property type="protein sequence ID" value="AKC01983.1"/>
    <property type="molecule type" value="Genomic_DNA"/>
</dbReference>
<keyword evidence="6" id="KW-1185">Reference proteome</keyword>
<dbReference type="InterPro" id="IPR036179">
    <property type="entry name" value="Ig-like_dom_sf"/>
</dbReference>
<dbReference type="Proteomes" id="UP000142765">
    <property type="component" value="Segment"/>
</dbReference>
<dbReference type="EMBL" id="JQ815364">
    <property type="protein sequence ID" value="AFJ20602.1"/>
    <property type="molecule type" value="Genomic_DNA"/>
</dbReference>
<evidence type="ECO:0000259" key="1">
    <source>
        <dbReference type="SMART" id="SM00409"/>
    </source>
</evidence>
<accession>K7PCF9</accession>
<evidence type="ECO:0000313" key="4">
    <source>
        <dbReference type="EMBL" id="AMB21603.1"/>
    </source>
</evidence>
<dbReference type="InterPro" id="IPR003599">
    <property type="entry name" value="Ig_sub"/>
</dbReference>
<dbReference type="RefSeq" id="YP_007003853.1">
    <property type="nucleotide sequence ID" value="NC_019495.1"/>
</dbReference>
<evidence type="ECO:0000313" key="6">
    <source>
        <dbReference type="Proteomes" id="UP000101183"/>
    </source>
</evidence>
<reference evidence="3" key="2">
    <citation type="journal article" date="2015" name="Can. J. Microbiol.">
        <title>Characterization and Prevalence of A New Fatal Genotype CyHV-2 in Mainland China.</title>
        <authorList>
            <person name="Li L."/>
            <person name="Luo Y."/>
            <person name="Gao Z."/>
            <person name="Huang J."/>
            <person name="Zheng X."/>
            <person name="Nie H."/>
            <person name="Zhang J."/>
            <person name="Lin L."/>
            <person name="Yuan J."/>
        </authorList>
    </citation>
    <scope>NUCLEOTIDE SEQUENCE [LARGE SCALE GENOMIC DNA]</scope>
    <source>
        <strain evidence="3">SY-C1</strain>
    </source>
</reference>
<reference evidence="2 6" key="1">
    <citation type="journal article" date="2013" name="J. Virol.">
        <title>Comparative genomics of carp herpesviruses.</title>
        <authorList>
            <person name="Davison A.J."/>
            <person name="Kurobe T."/>
            <person name="Gatherer D."/>
            <person name="Cunningham C."/>
            <person name="Korf I."/>
            <person name="Fukuda H."/>
            <person name="Hedrick R.P."/>
            <person name="Waltzek T.B."/>
        </authorList>
    </citation>
    <scope>NUCLEOTIDE SEQUENCE [LARGE SCALE GENOMIC DNA]</scope>
    <source>
        <strain evidence="2">ST-J1</strain>
    </source>
</reference>
<evidence type="ECO:0000313" key="5">
    <source>
        <dbReference type="EMBL" id="QIV66850.1"/>
    </source>
</evidence>
<dbReference type="SMART" id="SM00409">
    <property type="entry name" value="IG"/>
    <property type="match status" value="1"/>
</dbReference>
<dbReference type="Proteomes" id="UP000101183">
    <property type="component" value="Segment"/>
</dbReference>
<organism evidence="2 6">
    <name type="scientific">Cyprinid herpesvirus 2</name>
    <name type="common">CyHV-2</name>
    <dbReference type="NCBI Taxonomy" id="317878"/>
    <lineage>
        <taxon>Viruses</taxon>
        <taxon>Duplodnaviria</taxon>
        <taxon>Heunggongvirae</taxon>
        <taxon>Peploviricota</taxon>
        <taxon>Herviviricetes</taxon>
        <taxon>Herpesvirales</taxon>
        <taxon>Alloherpesviridae</taxon>
        <taxon>Cyvirus</taxon>
        <taxon>Cyvirus cyprinidallo2</taxon>
    </lineage>
</organism>
<proteinExistence type="predicted"/>
<feature type="domain" description="Immunoglobulin" evidence="1">
    <location>
        <begin position="21"/>
        <end position="127"/>
    </location>
</feature>
<protein>
    <submittedName>
        <fullName evidence="2 4">ORF28A</fullName>
    </submittedName>
</protein>
<reference evidence="5" key="4">
    <citation type="submission" date="2019-10" db="EMBL/GenBank/DDBJ databases">
        <title>The complete genome of Cyprinid herpesvirus 2, a new strain isolated from Allogynogenetic crucian carp.</title>
        <authorList>
            <person name="Jiang Y."/>
            <person name="Wang H."/>
            <person name="Lu L."/>
        </authorList>
    </citation>
    <scope>NUCLEOTIDE SEQUENCE</scope>
    <source>
        <strain evidence="5">YC-01</strain>
    </source>
</reference>
<gene>
    <name evidence="2" type="ORF">CyHV2_ORF28A</name>
</gene>
<sequence length="142" mass="15607">MLFFYLLMFTVEATTAIKIHDGHEAGVVGSSVTLHCDCYGDKTLWSYSDKFSYSDYVTIHDRKLTFNNASATNRVTLGDACSITFSALTLSDSGNYACTAAKDSKNAPASEARADRIPGYTTRLRVYSSKCISFESYTVKTS</sequence>
<evidence type="ECO:0000313" key="8">
    <source>
        <dbReference type="Proteomes" id="UP000142765"/>
    </source>
</evidence>
<evidence type="ECO:0000313" key="3">
    <source>
        <dbReference type="EMBL" id="AKC01983.1"/>
    </source>
</evidence>
<name>K7PCF9_CYHV2</name>
<dbReference type="Gene3D" id="2.60.40.10">
    <property type="entry name" value="Immunoglobulins"/>
    <property type="match status" value="1"/>
</dbReference>
<evidence type="ECO:0000313" key="7">
    <source>
        <dbReference type="Proteomes" id="UP000126788"/>
    </source>
</evidence>
<dbReference type="GeneID" id="14011436"/>
<dbReference type="InterPro" id="IPR013783">
    <property type="entry name" value="Ig-like_fold"/>
</dbReference>